<dbReference type="Proteomes" id="UP000428333">
    <property type="component" value="Linkage Group LG12"/>
</dbReference>
<dbReference type="GO" id="GO:0003723">
    <property type="term" value="F:RNA binding"/>
    <property type="evidence" value="ECO:0007669"/>
    <property type="project" value="InterPro"/>
</dbReference>
<sequence length="377" mass="42529">MEDAFSGLGNGTKFDNKVLQTSHSTVGHLSTKLRLSDVLNAVSFSKSRQTFPCTSVEDATLFSEVTIEPEVGSTKLNIAIMTQLVKLHRDTDLGKRLPVYDGRKAFYTAGVLPFTSKEFTIQLAEEDEGLGIIREREFKVTIKFAARAGMHQLHELISGKQIDTSLEARKIIAIVLKQLACQRYVSVGRFFYSSNIKRPQLLGNGLQSWRGFYQSLKPTQMGLSLNIDMSATAFIEPLPVIEFVAQVLGKDVYSRPLSDADCVKVKKALRGVKFEVTHRGNMRRNFPVDEEKNMKSVIDYFQEVYGFTIRHSHLPCLLVGSARKVNYLPMEACKIVEGQRYSKRLNDKQITSLLKLSCQRPKEQEAEILQVGILNNW</sequence>
<dbReference type="SMART" id="SM01163">
    <property type="entry name" value="DUF1785"/>
    <property type="match status" value="1"/>
</dbReference>
<dbReference type="AlphaFoldDB" id="A0A6A4KMG5"/>
<reference evidence="2 3" key="1">
    <citation type="journal article" date="2019" name="Genome Biol. Evol.">
        <title>The Rhododendron genome and chromosomal organization provide insight into shared whole-genome duplications across the heath family (Ericaceae).</title>
        <authorList>
            <person name="Soza V.L."/>
            <person name="Lindsley D."/>
            <person name="Waalkes A."/>
            <person name="Ramage E."/>
            <person name="Patwardhan R.P."/>
            <person name="Burton J.N."/>
            <person name="Adey A."/>
            <person name="Kumar A."/>
            <person name="Qiu R."/>
            <person name="Shendure J."/>
            <person name="Hall B."/>
        </authorList>
    </citation>
    <scope>NUCLEOTIDE SEQUENCE [LARGE SCALE GENOMIC DNA]</scope>
    <source>
        <strain evidence="2">RSF 1966-606</strain>
    </source>
</reference>
<dbReference type="CDD" id="cd02846">
    <property type="entry name" value="PAZ_argonaute_like"/>
    <property type="match status" value="1"/>
</dbReference>
<dbReference type="InterPro" id="IPR032474">
    <property type="entry name" value="Argonaute_N"/>
</dbReference>
<proteinExistence type="predicted"/>
<dbReference type="InterPro" id="IPR003100">
    <property type="entry name" value="PAZ_dom"/>
</dbReference>
<dbReference type="Pfam" id="PF08699">
    <property type="entry name" value="ArgoL1"/>
    <property type="match status" value="1"/>
</dbReference>
<name>A0A6A4KMG5_9ERIC</name>
<dbReference type="Gene3D" id="2.170.260.10">
    <property type="entry name" value="paz domain"/>
    <property type="match status" value="2"/>
</dbReference>
<dbReference type="PROSITE" id="PS50821">
    <property type="entry name" value="PAZ"/>
    <property type="match status" value="1"/>
</dbReference>
<evidence type="ECO:0000259" key="1">
    <source>
        <dbReference type="PROSITE" id="PS50821"/>
    </source>
</evidence>
<dbReference type="InterPro" id="IPR036085">
    <property type="entry name" value="PAZ_dom_sf"/>
</dbReference>
<organism evidence="2 3">
    <name type="scientific">Rhododendron williamsianum</name>
    <dbReference type="NCBI Taxonomy" id="262921"/>
    <lineage>
        <taxon>Eukaryota</taxon>
        <taxon>Viridiplantae</taxon>
        <taxon>Streptophyta</taxon>
        <taxon>Embryophyta</taxon>
        <taxon>Tracheophyta</taxon>
        <taxon>Spermatophyta</taxon>
        <taxon>Magnoliopsida</taxon>
        <taxon>eudicotyledons</taxon>
        <taxon>Gunneridae</taxon>
        <taxon>Pentapetalae</taxon>
        <taxon>asterids</taxon>
        <taxon>Ericales</taxon>
        <taxon>Ericaceae</taxon>
        <taxon>Ericoideae</taxon>
        <taxon>Rhodoreae</taxon>
        <taxon>Rhododendron</taxon>
    </lineage>
</organism>
<dbReference type="EMBL" id="QEFC01003393">
    <property type="protein sequence ID" value="KAE9448753.1"/>
    <property type="molecule type" value="Genomic_DNA"/>
</dbReference>
<dbReference type="Pfam" id="PF16486">
    <property type="entry name" value="ArgoN"/>
    <property type="match status" value="1"/>
</dbReference>
<dbReference type="Pfam" id="PF02170">
    <property type="entry name" value="PAZ"/>
    <property type="match status" value="1"/>
</dbReference>
<dbReference type="SUPFAM" id="SSF101690">
    <property type="entry name" value="PAZ domain"/>
    <property type="match status" value="1"/>
</dbReference>
<dbReference type="OrthoDB" id="10252740at2759"/>
<accession>A0A6A4KMG5</accession>
<keyword evidence="3" id="KW-1185">Reference proteome</keyword>
<feature type="domain" description="PAZ" evidence="1">
    <location>
        <begin position="239"/>
        <end position="337"/>
    </location>
</feature>
<feature type="non-terminal residue" evidence="2">
    <location>
        <position position="1"/>
    </location>
</feature>
<comment type="caution">
    <text evidence="2">The sequence shown here is derived from an EMBL/GenBank/DDBJ whole genome shotgun (WGS) entry which is preliminary data.</text>
</comment>
<evidence type="ECO:0000313" key="3">
    <source>
        <dbReference type="Proteomes" id="UP000428333"/>
    </source>
</evidence>
<gene>
    <name evidence="2" type="ORF">C3L33_19349</name>
</gene>
<dbReference type="InterPro" id="IPR014811">
    <property type="entry name" value="ArgoL1"/>
</dbReference>
<protein>
    <recommendedName>
        <fullName evidence="1">PAZ domain-containing protein</fullName>
    </recommendedName>
</protein>
<dbReference type="PANTHER" id="PTHR22891">
    <property type="entry name" value="EUKARYOTIC TRANSLATION INITIATION FACTOR 2C"/>
    <property type="match status" value="1"/>
</dbReference>
<evidence type="ECO:0000313" key="2">
    <source>
        <dbReference type="EMBL" id="KAE9448753.1"/>
    </source>
</evidence>